<feature type="compositionally biased region" description="Polar residues" evidence="1">
    <location>
        <begin position="11"/>
        <end position="36"/>
    </location>
</feature>
<organism evidence="2 3">
    <name type="scientific">Acidisarcina polymorpha</name>
    <dbReference type="NCBI Taxonomy" id="2211140"/>
    <lineage>
        <taxon>Bacteria</taxon>
        <taxon>Pseudomonadati</taxon>
        <taxon>Acidobacteriota</taxon>
        <taxon>Terriglobia</taxon>
        <taxon>Terriglobales</taxon>
        <taxon>Acidobacteriaceae</taxon>
        <taxon>Acidisarcina</taxon>
    </lineage>
</organism>
<sequence length="52" mass="5367">METAPAADATTIAQTTRGSTPEGTLQANQTWSTNPRNIGATTKAWISGCCAL</sequence>
<protein>
    <submittedName>
        <fullName evidence="2">Uncharacterized protein</fullName>
    </submittedName>
</protein>
<dbReference type="AlphaFoldDB" id="A0A2Z5G665"/>
<feature type="region of interest" description="Disordered" evidence="1">
    <location>
        <begin position="1"/>
        <end position="36"/>
    </location>
</feature>
<name>A0A2Z5G665_9BACT</name>
<dbReference type="EMBL" id="CP030840">
    <property type="protein sequence ID" value="AXC14046.1"/>
    <property type="molecule type" value="Genomic_DNA"/>
</dbReference>
<evidence type="ECO:0000256" key="1">
    <source>
        <dbReference type="SAM" id="MobiDB-lite"/>
    </source>
</evidence>
<evidence type="ECO:0000313" key="3">
    <source>
        <dbReference type="Proteomes" id="UP000253606"/>
    </source>
</evidence>
<proteinExistence type="predicted"/>
<gene>
    <name evidence="2" type="ORF">ACPOL_4780</name>
</gene>
<reference evidence="2 3" key="1">
    <citation type="journal article" date="2018" name="Front. Microbiol.">
        <title>Hydrolytic Capabilities as a Key to Environmental Success: Chitinolytic and Cellulolytic Acidobacteria From Acidic Sub-arctic Soils and Boreal Peatlands.</title>
        <authorList>
            <person name="Belova S.E."/>
            <person name="Ravin N.V."/>
            <person name="Pankratov T.A."/>
            <person name="Rakitin A.L."/>
            <person name="Ivanova A.A."/>
            <person name="Beletsky A.V."/>
            <person name="Mardanov A.V."/>
            <person name="Sinninghe Damste J.S."/>
            <person name="Dedysh S.N."/>
        </authorList>
    </citation>
    <scope>NUCLEOTIDE SEQUENCE [LARGE SCALE GENOMIC DNA]</scope>
    <source>
        <strain evidence="2 3">SBC82</strain>
    </source>
</reference>
<dbReference type="KEGG" id="abas:ACPOL_4780"/>
<dbReference type="Proteomes" id="UP000253606">
    <property type="component" value="Chromosome"/>
</dbReference>
<evidence type="ECO:0000313" key="2">
    <source>
        <dbReference type="EMBL" id="AXC14046.1"/>
    </source>
</evidence>
<keyword evidence="3" id="KW-1185">Reference proteome</keyword>
<accession>A0A2Z5G665</accession>